<comment type="caution">
    <text evidence="3">The sequence shown here is derived from an EMBL/GenBank/DDBJ whole genome shotgun (WGS) entry which is preliminary data.</text>
</comment>
<dbReference type="InterPro" id="IPR035328">
    <property type="entry name" value="DUF3048_C"/>
</dbReference>
<evidence type="ECO:0000313" key="4">
    <source>
        <dbReference type="Proteomes" id="UP000034127"/>
    </source>
</evidence>
<dbReference type="AlphaFoldDB" id="A0A0G0BC06"/>
<dbReference type="InterPro" id="IPR021416">
    <property type="entry name" value="DUF3048_N"/>
</dbReference>
<reference evidence="3 4" key="1">
    <citation type="journal article" date="2015" name="Nature">
        <title>rRNA introns, odd ribosomes, and small enigmatic genomes across a large radiation of phyla.</title>
        <authorList>
            <person name="Brown C.T."/>
            <person name="Hug L.A."/>
            <person name="Thomas B.C."/>
            <person name="Sharon I."/>
            <person name="Castelle C.J."/>
            <person name="Singh A."/>
            <person name="Wilkins M.J."/>
            <person name="Williams K.H."/>
            <person name="Banfield J.F."/>
        </authorList>
    </citation>
    <scope>NUCLEOTIDE SEQUENCE [LARGE SCALE GENOMIC DNA]</scope>
</reference>
<dbReference type="Pfam" id="PF17479">
    <property type="entry name" value="DUF3048_C"/>
    <property type="match status" value="1"/>
</dbReference>
<sequence length="388" mass="43671">MMINKKLGLAITFVVFFLSAFTSFALFKKDGSINILSPLSNYRPPKLNGNGAQVTNEPKTEECPINGELLTKTQKEKWEKRRPLGIMIENHKEARPQSGLSSADVVFETVAEGGITRFLAVFYCKDTSIVGPVRSARIYFIKLLEAFGKNPLYAHVGGANTPGPADALGYIKEIEWSSYNDLNQFSVPFPYFWRDYDRLPNRATEHTVYSSPSKLWQYAADKRELTEVDSDNVRWDKSFTPFKVQDDAKTESRGGVSKIDFGFWDSFASDFNVVWNYDKTTNSYKRENGGTPHEDKNTNKQLSTKNVIIMFTKESPANDGYEGGHILYKTTGSGDALIFQNGKVIKGKWAREDDESMIKFADVSGSEVSIVRGQVFIEILPIGNKVTY</sequence>
<name>A0A0G0BC06_9BACT</name>
<evidence type="ECO:0000259" key="1">
    <source>
        <dbReference type="Pfam" id="PF11258"/>
    </source>
</evidence>
<feature type="domain" description="DUF3048" evidence="1">
    <location>
        <begin position="74"/>
        <end position="222"/>
    </location>
</feature>
<evidence type="ECO:0000313" key="3">
    <source>
        <dbReference type="EMBL" id="KKP67043.1"/>
    </source>
</evidence>
<accession>A0A0G0BC06</accession>
<dbReference type="InterPro" id="IPR023158">
    <property type="entry name" value="YerB-like_sf"/>
</dbReference>
<feature type="domain" description="DUF3048" evidence="2">
    <location>
        <begin position="272"/>
        <end position="377"/>
    </location>
</feature>
<dbReference type="SUPFAM" id="SSF159774">
    <property type="entry name" value="YerB-like"/>
    <property type="match status" value="1"/>
</dbReference>
<evidence type="ECO:0008006" key="5">
    <source>
        <dbReference type="Google" id="ProtNLM"/>
    </source>
</evidence>
<proteinExistence type="predicted"/>
<dbReference type="Proteomes" id="UP000034127">
    <property type="component" value="Unassembled WGS sequence"/>
</dbReference>
<gene>
    <name evidence="3" type="ORF">UR63_C0023G0012</name>
</gene>
<organism evidence="3 4">
    <name type="scientific">Candidatus Roizmanbacteria bacterium GW2011_GWC2_35_12</name>
    <dbReference type="NCBI Taxonomy" id="1618485"/>
    <lineage>
        <taxon>Bacteria</taxon>
        <taxon>Candidatus Roizmaniibacteriota</taxon>
    </lineage>
</organism>
<protein>
    <recommendedName>
        <fullName evidence="5">PT repeat-containing protein</fullName>
    </recommendedName>
</protein>
<dbReference type="Pfam" id="PF11258">
    <property type="entry name" value="DUF3048"/>
    <property type="match status" value="1"/>
</dbReference>
<dbReference type="EMBL" id="LBPX01000023">
    <property type="protein sequence ID" value="KKP67043.1"/>
    <property type="molecule type" value="Genomic_DNA"/>
</dbReference>
<evidence type="ECO:0000259" key="2">
    <source>
        <dbReference type="Pfam" id="PF17479"/>
    </source>
</evidence>
<dbReference type="Gene3D" id="3.50.90.10">
    <property type="entry name" value="YerB-like"/>
    <property type="match status" value="1"/>
</dbReference>